<protein>
    <recommendedName>
        <fullName evidence="5">Reverse transcriptase domain-containing protein</fullName>
    </recommendedName>
</protein>
<feature type="compositionally biased region" description="Basic and acidic residues" evidence="1">
    <location>
        <begin position="36"/>
        <end position="100"/>
    </location>
</feature>
<dbReference type="InterPro" id="IPR043502">
    <property type="entry name" value="DNA/RNA_pol_sf"/>
</dbReference>
<dbReference type="EMBL" id="OIVN01002207">
    <property type="protein sequence ID" value="SPD01499.1"/>
    <property type="molecule type" value="Genomic_DNA"/>
</dbReference>
<evidence type="ECO:0000313" key="4">
    <source>
        <dbReference type="EMBL" id="SPD01499.1"/>
    </source>
</evidence>
<dbReference type="InterPro" id="IPR053134">
    <property type="entry name" value="RNA-dir_DNA_polymerase"/>
</dbReference>
<dbReference type="PANTHER" id="PTHR24559:SF444">
    <property type="entry name" value="REVERSE TRANSCRIPTASE DOMAIN-CONTAINING PROTEIN"/>
    <property type="match status" value="1"/>
</dbReference>
<dbReference type="Gene3D" id="3.30.70.270">
    <property type="match status" value="1"/>
</dbReference>
<reference evidence="4" key="1">
    <citation type="submission" date="2018-02" db="EMBL/GenBank/DDBJ databases">
        <authorList>
            <person name="Cohen D.B."/>
            <person name="Kent A.D."/>
        </authorList>
    </citation>
    <scope>NUCLEOTIDE SEQUENCE</scope>
</reference>
<dbReference type="PANTHER" id="PTHR24559">
    <property type="entry name" value="TRANSPOSON TY3-I GAG-POL POLYPROTEIN"/>
    <property type="match status" value="1"/>
</dbReference>
<dbReference type="Gene3D" id="3.10.10.10">
    <property type="entry name" value="HIV Type 1 Reverse Transcriptase, subunit A, domain 1"/>
    <property type="match status" value="1"/>
</dbReference>
<dbReference type="CDD" id="cd01647">
    <property type="entry name" value="RT_LTR"/>
    <property type="match status" value="1"/>
</dbReference>
<dbReference type="InterPro" id="IPR000477">
    <property type="entry name" value="RT_dom"/>
</dbReference>
<feature type="region of interest" description="Disordered" evidence="1">
    <location>
        <begin position="36"/>
        <end position="107"/>
    </location>
</feature>
<dbReference type="AlphaFoldDB" id="A0A2N9GQ07"/>
<organism evidence="4">
    <name type="scientific">Fagus sylvatica</name>
    <name type="common">Beechnut</name>
    <dbReference type="NCBI Taxonomy" id="28930"/>
    <lineage>
        <taxon>Eukaryota</taxon>
        <taxon>Viridiplantae</taxon>
        <taxon>Streptophyta</taxon>
        <taxon>Embryophyta</taxon>
        <taxon>Tracheophyta</taxon>
        <taxon>Spermatophyta</taxon>
        <taxon>Magnoliopsida</taxon>
        <taxon>eudicotyledons</taxon>
        <taxon>Gunneridae</taxon>
        <taxon>Pentapetalae</taxon>
        <taxon>rosids</taxon>
        <taxon>fabids</taxon>
        <taxon>Fagales</taxon>
        <taxon>Fagaceae</taxon>
        <taxon>Fagus</taxon>
    </lineage>
</organism>
<dbReference type="SUPFAM" id="SSF56672">
    <property type="entry name" value="DNA/RNA polymerases"/>
    <property type="match status" value="1"/>
</dbReference>
<accession>A0A2N9GQ07</accession>
<dbReference type="InterPro" id="IPR043128">
    <property type="entry name" value="Rev_trsase/Diguanyl_cyclase"/>
</dbReference>
<evidence type="ECO:0000259" key="3">
    <source>
        <dbReference type="Pfam" id="PF03732"/>
    </source>
</evidence>
<feature type="domain" description="Retrotransposon gag" evidence="3">
    <location>
        <begin position="199"/>
        <end position="289"/>
    </location>
</feature>
<dbReference type="Pfam" id="PF03732">
    <property type="entry name" value="Retrotrans_gag"/>
    <property type="match status" value="1"/>
</dbReference>
<evidence type="ECO:0000259" key="2">
    <source>
        <dbReference type="Pfam" id="PF00078"/>
    </source>
</evidence>
<evidence type="ECO:0000256" key="1">
    <source>
        <dbReference type="SAM" id="MobiDB-lite"/>
    </source>
</evidence>
<proteinExistence type="predicted"/>
<sequence>MYSDEVRVEVPVGEPYFEQPRVEVNKETYAEDAFRTEFNRNAHQRNDGAYRPPRGIENEVRRGRYNFHDNDRNGNYRNDRNERNDRNDKNKFQEPQRNEFEEPNQNVRQEIGNNAIGLDNIMNMIEQTYDPNLQRAARPTFRRPYLDRIEREFERPRNYKVPDFCIFFGDDEKTAYEHISRFTIQCEELSNNGNGKLIMFPNSLTRQAFMWYSSLPPHSIETWNDMEENILNHFARVDLGISMADLSRLKQELGEIVDQFIMKFKRTRLRCQTQLPESEPIRFAVNGLNFELRKKFEGVNFYDLFDLVDKDTRGKRINSLTTEMEQVKLNQKVADKEKGTYIQEQNIQINQGKMPVAEDCHTSDDMECEETVPVKEDKNIYVGRYISAQSAEGSYQPRSEENEDREETQGEIQKAQGATPMLLVTENKGFEVGLNNRTTDTITVENLLDEGEAKCVNEQENEDQTNNGQECVSEQENEDQENNGQETSVLKTIKTDSNSENQDPLIEVNLGTKEEPQVTFMRVHLGPEEFARILEVLKKYKDYFAWSYTELLGLSRKLVEHRLPIKAGFEPYQQAPRRMAPDIILKVKEEIERLVAANFIRLARYVEWLSNIVPVMKKNGNLRICVDFRNLNNATPKDEYPMPMANLLVDGVAGYQILSMMDGHSGYNQIFIVEEDVHKIAFRCPGSIGTFEWIVMPFGLKNAGATYQRAMNLIFHDMLHKFMEVYIDDVVVKSQTF</sequence>
<feature type="domain" description="Reverse transcriptase" evidence="2">
    <location>
        <begin position="616"/>
        <end position="735"/>
    </location>
</feature>
<feature type="region of interest" description="Disordered" evidence="1">
    <location>
        <begin position="390"/>
        <end position="418"/>
    </location>
</feature>
<dbReference type="InterPro" id="IPR005162">
    <property type="entry name" value="Retrotrans_gag_dom"/>
</dbReference>
<name>A0A2N9GQ07_FAGSY</name>
<dbReference type="Pfam" id="PF00078">
    <property type="entry name" value="RVT_1"/>
    <property type="match status" value="1"/>
</dbReference>
<gene>
    <name evidence="4" type="ORF">FSB_LOCUS29381</name>
</gene>
<evidence type="ECO:0008006" key="5">
    <source>
        <dbReference type="Google" id="ProtNLM"/>
    </source>
</evidence>
<feature type="region of interest" description="Disordered" evidence="1">
    <location>
        <begin position="458"/>
        <end position="486"/>
    </location>
</feature>